<accession>A0A7W9STI7</accession>
<dbReference type="Proteomes" id="UP000520814">
    <property type="component" value="Unassembled WGS sequence"/>
</dbReference>
<dbReference type="SUPFAM" id="SSF89550">
    <property type="entry name" value="PHP domain-like"/>
    <property type="match status" value="1"/>
</dbReference>
<keyword evidence="2" id="KW-1185">Reference proteome</keyword>
<dbReference type="Gene3D" id="1.10.150.650">
    <property type="match status" value="1"/>
</dbReference>
<dbReference type="Gene3D" id="3.20.20.140">
    <property type="entry name" value="Metal-dependent hydrolases"/>
    <property type="match status" value="1"/>
</dbReference>
<evidence type="ECO:0000313" key="1">
    <source>
        <dbReference type="EMBL" id="MBB6052401.1"/>
    </source>
</evidence>
<evidence type="ECO:0000313" key="2">
    <source>
        <dbReference type="Proteomes" id="UP000520814"/>
    </source>
</evidence>
<name>A0A7W9STI7_ARMRO</name>
<gene>
    <name evidence="1" type="ORF">HNQ39_004222</name>
</gene>
<dbReference type="RefSeq" id="WP_184201379.1">
    <property type="nucleotide sequence ID" value="NZ_JACHGW010000004.1"/>
</dbReference>
<sequence length="366" mass="38758">MTTPSTPRLNAHVHLPPNFSAFASVAQAVALAEAEGLSVLGASNYYDWSVYAEFARLAGEKGITPLFGLEVICLVPQLQAAGVKINDPGNPGKFYLCGKGITQLAPLSSKAEALLSVIRTSDSERMAAMVDRLAELLEVPLDATQIREAIAARHGCPVETVFLQERHVAQAFEAALQGRDGALDQNAIRSQLMKAGKPGYVPETFVGFDHAYQLILALGGIPTYPTLADGASPICPFEELDCLIPELVARGIYAAELIPTRNSPEVLRRYVTALRGAGIVVTAGTEHNTPELSPLVPTCLNGVPIPDDLEAIFLEGVAVIVAHQHRSTQGKPGYVLADGMLCPGYATPAERIAAFASEGRALLGLG</sequence>
<dbReference type="InterPro" id="IPR016195">
    <property type="entry name" value="Pol/histidinol_Pase-like"/>
</dbReference>
<reference evidence="1 2" key="1">
    <citation type="submission" date="2020-08" db="EMBL/GenBank/DDBJ databases">
        <title>Genomic Encyclopedia of Type Strains, Phase IV (KMG-IV): sequencing the most valuable type-strain genomes for metagenomic binning, comparative biology and taxonomic classification.</title>
        <authorList>
            <person name="Goeker M."/>
        </authorList>
    </citation>
    <scope>NUCLEOTIDE SEQUENCE [LARGE SCALE GENOMIC DNA]</scope>
    <source>
        <strain evidence="1 2">DSM 23562</strain>
    </source>
</reference>
<evidence type="ECO:0008006" key="3">
    <source>
        <dbReference type="Google" id="ProtNLM"/>
    </source>
</evidence>
<comment type="caution">
    <text evidence="1">The sequence shown here is derived from an EMBL/GenBank/DDBJ whole genome shotgun (WGS) entry which is preliminary data.</text>
</comment>
<dbReference type="AlphaFoldDB" id="A0A7W9STI7"/>
<dbReference type="EMBL" id="JACHGW010000004">
    <property type="protein sequence ID" value="MBB6052401.1"/>
    <property type="molecule type" value="Genomic_DNA"/>
</dbReference>
<protein>
    <recommendedName>
        <fullName evidence="3">PHP domain-containing protein</fullName>
    </recommendedName>
</protein>
<organism evidence="1 2">
    <name type="scientific">Armatimonas rosea</name>
    <dbReference type="NCBI Taxonomy" id="685828"/>
    <lineage>
        <taxon>Bacteria</taxon>
        <taxon>Bacillati</taxon>
        <taxon>Armatimonadota</taxon>
        <taxon>Armatimonadia</taxon>
        <taxon>Armatimonadales</taxon>
        <taxon>Armatimonadaceae</taxon>
        <taxon>Armatimonas</taxon>
    </lineage>
</organism>
<proteinExistence type="predicted"/>